<gene>
    <name evidence="1" type="ordered locus">EHR_01380</name>
</gene>
<dbReference type="AlphaFoldDB" id="I6T3U9"/>
<protein>
    <submittedName>
        <fullName evidence="1">Uncharacterized protein</fullName>
    </submittedName>
</protein>
<evidence type="ECO:0000313" key="1">
    <source>
        <dbReference type="EMBL" id="AFM69266.1"/>
    </source>
</evidence>
<organism evidence="1 2">
    <name type="scientific">Enterococcus hirae (strain ATCC 9790 / DSM 20160 / JCM 8729 / LMG 6399 / NBRC 3181 / NCIMB 6459 / NCDO 1258 / NCTC 12367 / WDCM 00089 / R)</name>
    <dbReference type="NCBI Taxonomy" id="768486"/>
    <lineage>
        <taxon>Bacteria</taxon>
        <taxon>Bacillati</taxon>
        <taxon>Bacillota</taxon>
        <taxon>Bacilli</taxon>
        <taxon>Lactobacillales</taxon>
        <taxon>Enterococcaceae</taxon>
        <taxon>Enterococcus</taxon>
    </lineage>
</organism>
<dbReference type="Proteomes" id="UP000002895">
    <property type="component" value="Chromosome"/>
</dbReference>
<reference evidence="1 2" key="1">
    <citation type="journal article" date="2012" name="J. Bacteriol.">
        <title>Genome sequence of Enterococcus hirae (Streptococcus faecalis) ATCC 9790, a model organism for the study of ion transport, bioenergetics, and copper homeostasis.</title>
        <authorList>
            <person name="Gaechter T."/>
            <person name="Wunderlin C."/>
            <person name="Schmidheini T."/>
            <person name="Solioz M."/>
        </authorList>
    </citation>
    <scope>NUCLEOTIDE SEQUENCE [LARGE SCALE GENOMIC DNA]</scope>
    <source>
        <strain evidence="2">ATCC 9790 / DSM 20160 / JCM 8729 / LMG 6399 / NBRC 3181 / NCIMB 6459 / NCDO 1258 / NCTC 12367 / WDCM 00089 / R</strain>
    </source>
</reference>
<name>I6T3U9_ENTHA</name>
<keyword evidence="2" id="KW-1185">Reference proteome</keyword>
<sequence>MLQQAQNESAVDEIYHFDRIEAQKLGLRHNSSFYSKKMKIPQVEVTSDLFFGATDNGRKELAESYRKEFEQRGLTTNYYILPSRGNEQANYLSYADYLALTAQSQGILELMRAGQKGVTLRTFESSFFEKKLVTDNEAIKSYYFYNPQNIFLLQERNLDELPEFLHSPFQPVDPNILNFFDVNNWAQRFLWLDKVDFEKYEYHKED</sequence>
<dbReference type="HOGENOM" id="CLU_066435_3_0_9"/>
<dbReference type="PATRIC" id="fig|768486.3.peg.264"/>
<dbReference type="KEGG" id="ehr:EHR_01380"/>
<proteinExistence type="predicted"/>
<accession>I6T3U9</accession>
<dbReference type="eggNOG" id="COG4641">
    <property type="taxonomic scope" value="Bacteria"/>
</dbReference>
<evidence type="ECO:0000313" key="2">
    <source>
        <dbReference type="Proteomes" id="UP000002895"/>
    </source>
</evidence>
<dbReference type="EMBL" id="CP003504">
    <property type="protein sequence ID" value="AFM69266.1"/>
    <property type="molecule type" value="Genomic_DNA"/>
</dbReference>